<dbReference type="PANTHER" id="PTHR42087:SF1">
    <property type="entry name" value="ILP IS AN APOPTOSIS INHIBITOR"/>
    <property type="match status" value="1"/>
</dbReference>
<evidence type="ECO:0000256" key="1">
    <source>
        <dbReference type="SAM" id="MobiDB-lite"/>
    </source>
</evidence>
<proteinExistence type="predicted"/>
<reference evidence="2 4" key="1">
    <citation type="submission" date="2020-01" db="EMBL/GenBank/DDBJ databases">
        <authorList>
            <consortium name="DOE Joint Genome Institute"/>
            <person name="Haridas S."/>
            <person name="Albert R."/>
            <person name="Binder M."/>
            <person name="Bloem J."/>
            <person name="Labutti K."/>
            <person name="Salamov A."/>
            <person name="Andreopoulos B."/>
            <person name="Baker S.E."/>
            <person name="Barry K."/>
            <person name="Bills G."/>
            <person name="Bluhm B.H."/>
            <person name="Cannon C."/>
            <person name="Castanera R."/>
            <person name="Culley D.E."/>
            <person name="Daum C."/>
            <person name="Ezra D."/>
            <person name="Gonzalez J.B."/>
            <person name="Henrissat B."/>
            <person name="Kuo A."/>
            <person name="Liang C."/>
            <person name="Lipzen A."/>
            <person name="Lutzoni F."/>
            <person name="Magnuson J."/>
            <person name="Mondo S."/>
            <person name="Nolan M."/>
            <person name="Ohm R."/>
            <person name="Pangilinan J."/>
            <person name="Park H.-J."/>
            <person name="Ramirez L."/>
            <person name="Alfaro M."/>
            <person name="Sun H."/>
            <person name="Tritt A."/>
            <person name="Yoshinaga Y."/>
            <person name="Zwiers L.-H."/>
            <person name="Turgeon B.G."/>
            <person name="Goodwin S.B."/>
            <person name="Spatafora J.W."/>
            <person name="Crous P.W."/>
            <person name="Grigoriev I.V."/>
        </authorList>
    </citation>
    <scope>NUCLEOTIDE SEQUENCE</scope>
    <source>
        <strain evidence="2 4">CBS 781.70</strain>
    </source>
</reference>
<reference evidence="4" key="2">
    <citation type="submission" date="2020-04" db="EMBL/GenBank/DDBJ databases">
        <authorList>
            <consortium name="NCBI Genome Project"/>
        </authorList>
    </citation>
    <scope>NUCLEOTIDE SEQUENCE</scope>
    <source>
        <strain evidence="4">CBS 781.70</strain>
    </source>
</reference>
<dbReference type="InterPro" id="IPR053267">
    <property type="entry name" value="Verrucosidin_biosynth-assoc"/>
</dbReference>
<dbReference type="AlphaFoldDB" id="A0A6G1G9A5"/>
<dbReference type="OrthoDB" id="5335812at2759"/>
<protein>
    <recommendedName>
        <fullName evidence="5">Ilp is an apoptosis inhibitor</fullName>
    </recommendedName>
</protein>
<feature type="region of interest" description="Disordered" evidence="1">
    <location>
        <begin position="79"/>
        <end position="102"/>
    </location>
</feature>
<name>A0A6G1G9A5_9PEZI</name>
<evidence type="ECO:0000313" key="3">
    <source>
        <dbReference type="Proteomes" id="UP000504638"/>
    </source>
</evidence>
<sequence>MSYKAGPSSREGPVSAMAVDVNFEIFEWYPAYQSCLKFFLNNAQHEYHVQAVAAFVNICLPFQWAPDPVVNYSAASPTAQTASGTSQPPHANPWTQQSAPFQPGRSSHFVSLIPYIKRLVVTAFDQDAILHGFFGDDWRKGIGPLHESERRNYMFAAKSVGWARVKQHYDMSPRESLPFIKPLQNVELTEIEAAERSWSGWLAFEDWMIGERAPETMRDPGFSEGGGPNMKPNTMI</sequence>
<evidence type="ECO:0000313" key="2">
    <source>
        <dbReference type="EMBL" id="KAF1814490.1"/>
    </source>
</evidence>
<dbReference type="Proteomes" id="UP000504638">
    <property type="component" value="Unplaced"/>
</dbReference>
<keyword evidence="3" id="KW-1185">Reference proteome</keyword>
<dbReference type="PANTHER" id="PTHR42087">
    <property type="entry name" value="ILP IS AN APOPTOSIS INHIBITOR"/>
    <property type="match status" value="1"/>
</dbReference>
<dbReference type="GeneID" id="54421196"/>
<evidence type="ECO:0000313" key="4">
    <source>
        <dbReference type="RefSeq" id="XP_033536121.1"/>
    </source>
</evidence>
<evidence type="ECO:0008006" key="5">
    <source>
        <dbReference type="Google" id="ProtNLM"/>
    </source>
</evidence>
<dbReference type="RefSeq" id="XP_033536121.1">
    <property type="nucleotide sequence ID" value="XM_033680626.1"/>
</dbReference>
<organism evidence="2">
    <name type="scientific">Eremomyces bilateralis CBS 781.70</name>
    <dbReference type="NCBI Taxonomy" id="1392243"/>
    <lineage>
        <taxon>Eukaryota</taxon>
        <taxon>Fungi</taxon>
        <taxon>Dikarya</taxon>
        <taxon>Ascomycota</taxon>
        <taxon>Pezizomycotina</taxon>
        <taxon>Dothideomycetes</taxon>
        <taxon>Dothideomycetes incertae sedis</taxon>
        <taxon>Eremomycetales</taxon>
        <taxon>Eremomycetaceae</taxon>
        <taxon>Eremomyces</taxon>
    </lineage>
</organism>
<feature type="region of interest" description="Disordered" evidence="1">
    <location>
        <begin position="217"/>
        <end position="236"/>
    </location>
</feature>
<gene>
    <name evidence="2 4" type="ORF">P152DRAFT_465329</name>
</gene>
<dbReference type="EMBL" id="ML975153">
    <property type="protein sequence ID" value="KAF1814490.1"/>
    <property type="molecule type" value="Genomic_DNA"/>
</dbReference>
<reference evidence="4" key="3">
    <citation type="submission" date="2025-04" db="UniProtKB">
        <authorList>
            <consortium name="RefSeq"/>
        </authorList>
    </citation>
    <scope>IDENTIFICATION</scope>
    <source>
        <strain evidence="4">CBS 781.70</strain>
    </source>
</reference>
<accession>A0A6G1G9A5</accession>